<organism evidence="2 3">
    <name type="scientific">Sphingobacterium humi</name>
    <dbReference type="NCBI Taxonomy" id="1796905"/>
    <lineage>
        <taxon>Bacteria</taxon>
        <taxon>Pseudomonadati</taxon>
        <taxon>Bacteroidota</taxon>
        <taxon>Sphingobacteriia</taxon>
        <taxon>Sphingobacteriales</taxon>
        <taxon>Sphingobacteriaceae</taxon>
        <taxon>Sphingobacterium</taxon>
    </lineage>
</organism>
<dbReference type="OrthoDB" id="9773828at2"/>
<sequence>MPNLKSYPVSKLCLGTVALGIPYVVFDDATAGQQEDPEQLIQAAYQAGITCFDSAREYGNAEQLLGNTLSKADTPNAFVVSKFKFSAAALQREELAIAEAERSVRESLKQLKLDCLPLCLFHMVSSFNPKQIQTLLPKVFTALREKGLIDLAGVSLDHPLEIQYFIDNPLYAAFQIPMNILDQRLLTSEYWGRLVQGPAYVFIRSVFLKGLLLQDSERLTGNLQEAKPYLQTLQSLASDANMSVQQLCFSYIRDLLPQSSVVIGPDKLIQLQENIQLAEGAAVPEAIAQRAAEAFAAIPEHILTPRLWKM</sequence>
<dbReference type="Proteomes" id="UP000435036">
    <property type="component" value="Unassembled WGS sequence"/>
</dbReference>
<dbReference type="PANTHER" id="PTHR43312:SF1">
    <property type="entry name" value="NADP-DEPENDENT OXIDOREDUCTASE DOMAIN-CONTAINING PROTEIN"/>
    <property type="match status" value="1"/>
</dbReference>
<dbReference type="PANTHER" id="PTHR43312">
    <property type="entry name" value="D-THREO-ALDOSE 1-DEHYDROGENASE"/>
    <property type="match status" value="1"/>
</dbReference>
<dbReference type="AlphaFoldDB" id="A0A6N8L0N5"/>
<evidence type="ECO:0000313" key="3">
    <source>
        <dbReference type="Proteomes" id="UP000435036"/>
    </source>
</evidence>
<dbReference type="Gene3D" id="3.20.20.100">
    <property type="entry name" value="NADP-dependent oxidoreductase domain"/>
    <property type="match status" value="1"/>
</dbReference>
<feature type="domain" description="NADP-dependent oxidoreductase" evidence="1">
    <location>
        <begin position="11"/>
        <end position="280"/>
    </location>
</feature>
<protein>
    <recommendedName>
        <fullName evidence="1">NADP-dependent oxidoreductase domain-containing protein</fullName>
    </recommendedName>
</protein>
<dbReference type="InterPro" id="IPR023210">
    <property type="entry name" value="NADP_OxRdtase_dom"/>
</dbReference>
<evidence type="ECO:0000259" key="1">
    <source>
        <dbReference type="Pfam" id="PF00248"/>
    </source>
</evidence>
<name>A0A6N8L0N5_9SPHI</name>
<dbReference type="EMBL" id="WSQA01000007">
    <property type="protein sequence ID" value="MVZ62569.1"/>
    <property type="molecule type" value="Genomic_DNA"/>
</dbReference>
<dbReference type="Pfam" id="PF00248">
    <property type="entry name" value="Aldo_ket_red"/>
    <property type="match status" value="1"/>
</dbReference>
<dbReference type="RefSeq" id="WP_160369296.1">
    <property type="nucleotide sequence ID" value="NZ_WSQA01000007.1"/>
</dbReference>
<dbReference type="InterPro" id="IPR036812">
    <property type="entry name" value="NAD(P)_OxRdtase_dom_sf"/>
</dbReference>
<comment type="caution">
    <text evidence="2">The sequence shown here is derived from an EMBL/GenBank/DDBJ whole genome shotgun (WGS) entry which is preliminary data.</text>
</comment>
<dbReference type="InterPro" id="IPR053135">
    <property type="entry name" value="AKR2_Oxidoreductase"/>
</dbReference>
<gene>
    <name evidence="2" type="ORF">GQF63_11085</name>
</gene>
<reference evidence="2 3" key="1">
    <citation type="submission" date="2019-12" db="EMBL/GenBank/DDBJ databases">
        <authorList>
            <person name="Dong K."/>
        </authorList>
    </citation>
    <scope>NUCLEOTIDE SEQUENCE [LARGE SCALE GENOMIC DNA]</scope>
    <source>
        <strain evidence="2 3">JCM 31225</strain>
    </source>
</reference>
<accession>A0A6N8L0N5</accession>
<evidence type="ECO:0000313" key="2">
    <source>
        <dbReference type="EMBL" id="MVZ62569.1"/>
    </source>
</evidence>
<keyword evidence="3" id="KW-1185">Reference proteome</keyword>
<dbReference type="CDD" id="cd19097">
    <property type="entry name" value="AKR_unchar"/>
    <property type="match status" value="1"/>
</dbReference>
<dbReference type="SUPFAM" id="SSF51430">
    <property type="entry name" value="NAD(P)-linked oxidoreductase"/>
    <property type="match status" value="1"/>
</dbReference>
<proteinExistence type="predicted"/>